<dbReference type="EMBL" id="LAJX01000009">
    <property type="protein sequence ID" value="KJV07945.1"/>
    <property type="molecule type" value="Genomic_DNA"/>
</dbReference>
<dbReference type="Pfam" id="PF01075">
    <property type="entry name" value="Glyco_transf_9"/>
    <property type="match status" value="1"/>
</dbReference>
<dbReference type="AlphaFoldDB" id="A0A0F3IMH7"/>
<reference evidence="4 5" key="2">
    <citation type="journal article" date="2016" name="Microb. Ecol.">
        <title>Genome Characteristics of a Novel Type I Methanotroph (Sn10-6) Isolated from a Flooded Indian Rice Field.</title>
        <authorList>
            <person name="Rahalkar M.C."/>
            <person name="Pandit P.S."/>
            <person name="Dhakephalkar P.K."/>
            <person name="Pore S."/>
            <person name="Arora P."/>
            <person name="Kapse N."/>
        </authorList>
    </citation>
    <scope>NUCLEOTIDE SEQUENCE [LARGE SCALE GENOMIC DNA]</scope>
    <source>
        <strain evidence="4 5">Sn10-6</strain>
    </source>
</reference>
<dbReference type="Gene3D" id="1.25.40.10">
    <property type="entry name" value="Tetratricopeptide repeat domain"/>
    <property type="match status" value="1"/>
</dbReference>
<dbReference type="Pfam" id="PF14559">
    <property type="entry name" value="TPR_19"/>
    <property type="match status" value="1"/>
</dbReference>
<dbReference type="NCBIfam" id="TIGR03032">
    <property type="entry name" value="TIGR03032 family protein"/>
    <property type="match status" value="1"/>
</dbReference>
<proteinExistence type="predicted"/>
<comment type="caution">
    <text evidence="4">The sequence shown here is derived from an EMBL/GenBank/DDBJ whole genome shotgun (WGS) entry which is preliminary data.</text>
</comment>
<protein>
    <recommendedName>
        <fullName evidence="3">Conserved hypothetical protein CHP03032 domain-containing protein</fullName>
    </recommendedName>
</protein>
<dbReference type="Gene3D" id="3.40.50.2000">
    <property type="entry name" value="Glycogen Phosphorylase B"/>
    <property type="match status" value="1"/>
</dbReference>
<keyword evidence="2" id="KW-0802">TPR repeat</keyword>
<dbReference type="InterPro" id="IPR002201">
    <property type="entry name" value="Glyco_trans_9"/>
</dbReference>
<dbReference type="Proteomes" id="UP000033684">
    <property type="component" value="Unassembled WGS sequence"/>
</dbReference>
<dbReference type="OrthoDB" id="238183at2"/>
<evidence type="ECO:0000256" key="1">
    <source>
        <dbReference type="ARBA" id="ARBA00022737"/>
    </source>
</evidence>
<dbReference type="RefSeq" id="WP_045777836.1">
    <property type="nucleotide sequence ID" value="NZ_LAJX01000009.1"/>
</dbReference>
<dbReference type="InterPro" id="IPR011990">
    <property type="entry name" value="TPR-like_helical_dom_sf"/>
</dbReference>
<evidence type="ECO:0000313" key="5">
    <source>
        <dbReference type="Proteomes" id="UP000033684"/>
    </source>
</evidence>
<dbReference type="InterPro" id="IPR017481">
    <property type="entry name" value="CHP03032"/>
</dbReference>
<dbReference type="SUPFAM" id="SSF63825">
    <property type="entry name" value="YWTD domain"/>
    <property type="match status" value="1"/>
</dbReference>
<keyword evidence="1" id="KW-0677">Repeat</keyword>
<dbReference type="PANTHER" id="PTHR44858">
    <property type="entry name" value="TETRATRICOPEPTIDE REPEAT PROTEIN 6"/>
    <property type="match status" value="1"/>
</dbReference>
<sequence>MNLSFASQHSTTFPTFLQQFGVSVLVSTYQAGQLIILRAHDDVLNTHFCALEKPMGLAIQQQHLAVGSGYQLRRYANLPAVATQFTEPVKHDGCYIPRNIHVTGDIDIHEMAYDDAGELWLVNTRMSCLCTLANDYSVVPKWRPPFISAYDLTDRCHLNGLALKQGKPAFVTALGETDSAAGWRVNKANGGLLMDITSGQIICAQLSMPHSPRWYNNTLWYLESGAGQLCQVNPKTGQRKVIAQLPGFTRGLDFIGQYAVIGTSQVRETAVFSGLPLTAQACERHCGVWIVDIEQGEIVACVTFTGQVQEIFSVLLLPHRFPVILDLDDPLVRSSYALPNAALTEVAKPEAPLLTLEQASLCHNNGDLNTAIKLYRELLTAQPNMLVARYQLGIALADMQAWSDAIAELKQVVHIQANHAEAHNSLGICYAGLNQWLAALTHFDLAIASDHQYALAHVNKSLVLLKLGRYREGFAEYEWRWQTPAFQGQTWPKPKWSGEDISEQTLLVFVEQTASEIIQFARLLALAAHRCKQLIVTGPESLKPLLTLVVGINNIKTFAELNLDAIDVVCPLLSLAHILAIELTTLPPYTPYLCCTPSTPLYVKPSQQRRIGLCWSPFNDEFNRLEPVQALSDWQAVFNLTNVAWHSLQPSPTPAELSVLTHYQVNHQESALHDYAQLAALIQQLDLIITVDSTIVHLAGALGKPTWLILQHASDWRWLLETDTSPWYPTVRIMRQCDGEAWPCVIQRLTHLLS</sequence>
<gene>
    <name evidence="4" type="ORF">VZ94_01220</name>
</gene>
<feature type="domain" description="Conserved hypothetical protein CHP03032" evidence="3">
    <location>
        <begin position="12"/>
        <end position="324"/>
    </location>
</feature>
<accession>A0A0F3IMH7</accession>
<dbReference type="InterPro" id="IPR050498">
    <property type="entry name" value="Ycf3"/>
</dbReference>
<reference evidence="5" key="1">
    <citation type="submission" date="2015-03" db="EMBL/GenBank/DDBJ databases">
        <title>Draft genome sequence of a novel methanotroph (Sn10-6) isolated from flooded ricefield rhizosphere in India.</title>
        <authorList>
            <person name="Pandit P.S."/>
            <person name="Pore S.D."/>
            <person name="Arora P."/>
            <person name="Kapse N.G."/>
            <person name="Dhakephalkar P.K."/>
            <person name="Rahalkar M.C."/>
        </authorList>
    </citation>
    <scope>NUCLEOTIDE SEQUENCE [LARGE SCALE GENOMIC DNA]</scope>
    <source>
        <strain evidence="5">Sn10-6</strain>
    </source>
</reference>
<evidence type="ECO:0000313" key="4">
    <source>
        <dbReference type="EMBL" id="KJV07945.1"/>
    </source>
</evidence>
<name>A0A0F3IMH7_9GAMM</name>
<evidence type="ECO:0000259" key="3">
    <source>
        <dbReference type="Pfam" id="PF16261"/>
    </source>
</evidence>
<dbReference type="SMART" id="SM00028">
    <property type="entry name" value="TPR"/>
    <property type="match status" value="3"/>
</dbReference>
<dbReference type="Pfam" id="PF16261">
    <property type="entry name" value="DUF4915"/>
    <property type="match status" value="1"/>
</dbReference>
<dbReference type="SUPFAM" id="SSF48452">
    <property type="entry name" value="TPR-like"/>
    <property type="match status" value="1"/>
</dbReference>
<keyword evidence="5" id="KW-1185">Reference proteome</keyword>
<dbReference type="PATRIC" id="fig|1632867.3.peg.5614"/>
<dbReference type="InterPro" id="IPR019734">
    <property type="entry name" value="TPR_rpt"/>
</dbReference>
<dbReference type="GO" id="GO:0016757">
    <property type="term" value="F:glycosyltransferase activity"/>
    <property type="evidence" value="ECO:0007669"/>
    <property type="project" value="InterPro"/>
</dbReference>
<organism evidence="4 5">
    <name type="scientific">Methylocucumis oryzae</name>
    <dbReference type="NCBI Taxonomy" id="1632867"/>
    <lineage>
        <taxon>Bacteria</taxon>
        <taxon>Pseudomonadati</taxon>
        <taxon>Pseudomonadota</taxon>
        <taxon>Gammaproteobacteria</taxon>
        <taxon>Methylococcales</taxon>
        <taxon>Methylococcaceae</taxon>
        <taxon>Methylocucumis</taxon>
    </lineage>
</organism>
<dbReference type="PANTHER" id="PTHR44858:SF1">
    <property type="entry name" value="UDP-N-ACETYLGLUCOSAMINE--PEPTIDE N-ACETYLGLUCOSAMINYLTRANSFERASE SPINDLY-RELATED"/>
    <property type="match status" value="1"/>
</dbReference>
<dbReference type="SUPFAM" id="SSF53756">
    <property type="entry name" value="UDP-Glycosyltransferase/glycogen phosphorylase"/>
    <property type="match status" value="1"/>
</dbReference>
<evidence type="ECO:0000256" key="2">
    <source>
        <dbReference type="ARBA" id="ARBA00022803"/>
    </source>
</evidence>